<dbReference type="Pfam" id="PF00884">
    <property type="entry name" value="Sulfatase"/>
    <property type="match status" value="1"/>
</dbReference>
<dbReference type="OrthoDB" id="9783154at2"/>
<dbReference type="AlphaFoldDB" id="A0A0G3EIQ6"/>
<accession>A0A0G3EIQ6</accession>
<evidence type="ECO:0000256" key="1">
    <source>
        <dbReference type="ARBA" id="ARBA00008779"/>
    </source>
</evidence>
<keyword evidence="2 5" id="KW-0378">Hydrolase</keyword>
<dbReference type="Gene3D" id="3.40.720.10">
    <property type="entry name" value="Alkaline Phosphatase, subunit A"/>
    <property type="match status" value="1"/>
</dbReference>
<dbReference type="PANTHER" id="PTHR42693:SF53">
    <property type="entry name" value="ENDO-4-O-SULFATASE"/>
    <property type="match status" value="1"/>
</dbReference>
<dbReference type="Gene3D" id="3.30.1120.10">
    <property type="match status" value="1"/>
</dbReference>
<dbReference type="EMBL" id="CP010904">
    <property type="protein sequence ID" value="AKJ64044.1"/>
    <property type="molecule type" value="Genomic_DNA"/>
</dbReference>
<dbReference type="Proteomes" id="UP000035268">
    <property type="component" value="Chromosome"/>
</dbReference>
<dbReference type="InterPro" id="IPR017850">
    <property type="entry name" value="Alkaline_phosphatase_core_sf"/>
</dbReference>
<evidence type="ECO:0000313" key="5">
    <source>
        <dbReference type="EMBL" id="AKJ64044.1"/>
    </source>
</evidence>
<evidence type="ECO:0000256" key="3">
    <source>
        <dbReference type="SAM" id="MobiDB-lite"/>
    </source>
</evidence>
<dbReference type="PANTHER" id="PTHR42693">
    <property type="entry name" value="ARYLSULFATASE FAMILY MEMBER"/>
    <property type="match status" value="1"/>
</dbReference>
<gene>
    <name evidence="5" type="primary">atsA_13</name>
    <name evidence="5" type="ORF">L21SP4_00779</name>
</gene>
<protein>
    <submittedName>
        <fullName evidence="5">Arylsulfatase</fullName>
        <ecNumber evidence="5">3.1.6.1</ecNumber>
    </submittedName>
</protein>
<keyword evidence="6" id="KW-1185">Reference proteome</keyword>
<dbReference type="SUPFAM" id="SSF53649">
    <property type="entry name" value="Alkaline phosphatase-like"/>
    <property type="match status" value="1"/>
</dbReference>
<dbReference type="InterPro" id="IPR050738">
    <property type="entry name" value="Sulfatase"/>
</dbReference>
<comment type="similarity">
    <text evidence="1">Belongs to the sulfatase family.</text>
</comment>
<feature type="domain" description="Sulfatase N-terminal" evidence="4">
    <location>
        <begin position="27"/>
        <end position="343"/>
    </location>
</feature>
<reference evidence="6" key="1">
    <citation type="submission" date="2015-02" db="EMBL/GenBank/DDBJ databases">
        <title>Description and complete genome sequence of the first cultured representative of the subdivision 5 of the Verrucomicrobia phylum.</title>
        <authorList>
            <person name="Spring S."/>
            <person name="Bunk B."/>
            <person name="Sproer C."/>
            <person name="Klenk H.-P."/>
        </authorList>
    </citation>
    <scope>NUCLEOTIDE SEQUENCE [LARGE SCALE GENOMIC DNA]</scope>
    <source>
        <strain evidence="6">L21-Fru-AB</strain>
    </source>
</reference>
<dbReference type="PATRIC" id="fig|1609981.3.peg.812"/>
<dbReference type="CDD" id="cd16026">
    <property type="entry name" value="GALNS_like"/>
    <property type="match status" value="1"/>
</dbReference>
<sequence length="483" mass="53740">MFVLAWFTGVVASAAGLRGPAESGPLPNIIIFFIDDMGYADIGPFGVEEYSTPNLDRMAREGRVFTDFIVSSPVCSASRAALMTGCFNRRVGIQGALFPNHTHGLNPSETTLAEICRQRGYATACYGKWHLGHHPKFLPPNHGFDEYLGIPYSNDMWPLNPKNQKLPEHRRFPPLPLIEGTEVVDPDLGPEDQQQFTRLFTQRAVSFIERHREQPFFIYLPHPMVHVPLYASEAFEGRSGAGLYGDVVMELDWSVGRILDTLERHGLDRETLVVFTSDNGPWLAYGDHAGSAGPLREGKLTAFEGGIREPTVCWWPGRIPAGTECDELASTIDLLPTVAALIGAELPEHRIDGKDIAPLLFGTPGAESPHEAFPIYYRGHLHAIREDRWKVVFPHTYSLMEGREAGRGGVPRAYAKGRAELALYDLDHDIGEATDVKDRYPEIFERLTRAADRYRADLGDGRNRGPGIRNAASLNEGDPRLTW</sequence>
<dbReference type="GO" id="GO:0004065">
    <property type="term" value="F:arylsulfatase activity"/>
    <property type="evidence" value="ECO:0007669"/>
    <property type="project" value="UniProtKB-EC"/>
</dbReference>
<dbReference type="EC" id="3.1.6.1" evidence="5"/>
<dbReference type="KEGG" id="vbl:L21SP4_00779"/>
<feature type="region of interest" description="Disordered" evidence="3">
    <location>
        <begin position="458"/>
        <end position="483"/>
    </location>
</feature>
<evidence type="ECO:0000259" key="4">
    <source>
        <dbReference type="Pfam" id="PF00884"/>
    </source>
</evidence>
<proteinExistence type="inferred from homology"/>
<dbReference type="Pfam" id="PF14707">
    <property type="entry name" value="Sulfatase_C"/>
    <property type="match status" value="1"/>
</dbReference>
<organism evidence="5 6">
    <name type="scientific">Kiritimatiella glycovorans</name>
    <dbReference type="NCBI Taxonomy" id="1307763"/>
    <lineage>
        <taxon>Bacteria</taxon>
        <taxon>Pseudomonadati</taxon>
        <taxon>Kiritimatiellota</taxon>
        <taxon>Kiritimatiellia</taxon>
        <taxon>Kiritimatiellales</taxon>
        <taxon>Kiritimatiellaceae</taxon>
        <taxon>Kiritimatiella</taxon>
    </lineage>
</organism>
<name>A0A0G3EIQ6_9BACT</name>
<reference evidence="5 6" key="2">
    <citation type="journal article" date="2016" name="ISME J.">
        <title>Characterization of the first cultured representative of Verrucomicrobia subdivision 5 indicates the proposal of a novel phylum.</title>
        <authorList>
            <person name="Spring S."/>
            <person name="Bunk B."/>
            <person name="Sproer C."/>
            <person name="Schumann P."/>
            <person name="Rohde M."/>
            <person name="Tindall B.J."/>
            <person name="Klenk H.P."/>
        </authorList>
    </citation>
    <scope>NUCLEOTIDE SEQUENCE [LARGE SCALE GENOMIC DNA]</scope>
    <source>
        <strain evidence="5 6">L21-Fru-AB</strain>
    </source>
</reference>
<dbReference type="STRING" id="1307763.L21SP4_00779"/>
<dbReference type="InterPro" id="IPR000917">
    <property type="entry name" value="Sulfatase_N"/>
</dbReference>
<evidence type="ECO:0000256" key="2">
    <source>
        <dbReference type="ARBA" id="ARBA00022801"/>
    </source>
</evidence>
<evidence type="ECO:0000313" key="6">
    <source>
        <dbReference type="Proteomes" id="UP000035268"/>
    </source>
</evidence>